<dbReference type="SUPFAM" id="SSF55729">
    <property type="entry name" value="Acyl-CoA N-acyltransferases (Nat)"/>
    <property type="match status" value="1"/>
</dbReference>
<dbReference type="InterPro" id="IPR016181">
    <property type="entry name" value="Acyl_CoA_acyltransferase"/>
</dbReference>
<gene>
    <name evidence="2" type="ORF">KIN_28430</name>
</gene>
<reference evidence="2 3" key="1">
    <citation type="submission" date="2019-12" db="EMBL/GenBank/DDBJ databases">
        <title>Litoreibacter badius sp. nov., a novel bacteriochlorophyll a-containing bacterium in the genus Litoreibacter.</title>
        <authorList>
            <person name="Kanamuro M."/>
            <person name="Takabe Y."/>
            <person name="Mori K."/>
            <person name="Takaichi S."/>
            <person name="Hanada S."/>
        </authorList>
    </citation>
    <scope>NUCLEOTIDE SEQUENCE [LARGE SCALE GENOMIC DNA]</scope>
    <source>
        <strain evidence="2 3">K6</strain>
    </source>
</reference>
<organism evidence="2 3">
    <name type="scientific">Litoreibacter roseus</name>
    <dbReference type="NCBI Taxonomy" id="2601869"/>
    <lineage>
        <taxon>Bacteria</taxon>
        <taxon>Pseudomonadati</taxon>
        <taxon>Pseudomonadota</taxon>
        <taxon>Alphaproteobacteria</taxon>
        <taxon>Rhodobacterales</taxon>
        <taxon>Roseobacteraceae</taxon>
        <taxon>Litoreibacter</taxon>
    </lineage>
</organism>
<comment type="caution">
    <text evidence="2">The sequence shown here is derived from an EMBL/GenBank/DDBJ whole genome shotgun (WGS) entry which is preliminary data.</text>
</comment>
<dbReference type="GO" id="GO:0016747">
    <property type="term" value="F:acyltransferase activity, transferring groups other than amino-acyl groups"/>
    <property type="evidence" value="ECO:0007669"/>
    <property type="project" value="InterPro"/>
</dbReference>
<dbReference type="Proteomes" id="UP000436822">
    <property type="component" value="Unassembled WGS sequence"/>
</dbReference>
<evidence type="ECO:0000313" key="2">
    <source>
        <dbReference type="EMBL" id="GFE65769.1"/>
    </source>
</evidence>
<dbReference type="AlphaFoldDB" id="A0A6N6JK08"/>
<protein>
    <submittedName>
        <fullName evidence="2">GNAT family N-acetyltransferase</fullName>
    </submittedName>
</protein>
<accession>A0A6N6JK08</accession>
<evidence type="ECO:0000259" key="1">
    <source>
        <dbReference type="PROSITE" id="PS51186"/>
    </source>
</evidence>
<keyword evidence="3" id="KW-1185">Reference proteome</keyword>
<dbReference type="InterPro" id="IPR000182">
    <property type="entry name" value="GNAT_dom"/>
</dbReference>
<feature type="domain" description="N-acetyltransferase" evidence="1">
    <location>
        <begin position="5"/>
        <end position="155"/>
    </location>
</feature>
<keyword evidence="2" id="KW-0808">Transferase</keyword>
<dbReference type="EMBL" id="BLJE01000003">
    <property type="protein sequence ID" value="GFE65769.1"/>
    <property type="molecule type" value="Genomic_DNA"/>
</dbReference>
<name>A0A6N6JK08_9RHOB</name>
<sequence>MKNNDNIRPVEQRDIPGLRAILDETELFPSGLLEDMLQGFLGGTVADLWFTYVEDDQPLAFGFCEPERMTDGTWNLLAIAVLPNRHGQGIGAQMMGYLENQLSQKGARVLIVETMGTPEFKLTRQFYKKTGYVEEACIREFYEAGADKIVFWKHL</sequence>
<dbReference type="Gene3D" id="3.40.630.30">
    <property type="match status" value="1"/>
</dbReference>
<evidence type="ECO:0000313" key="3">
    <source>
        <dbReference type="Proteomes" id="UP000436822"/>
    </source>
</evidence>
<proteinExistence type="predicted"/>
<dbReference type="Pfam" id="PF13508">
    <property type="entry name" value="Acetyltransf_7"/>
    <property type="match status" value="1"/>
</dbReference>
<dbReference type="PROSITE" id="PS51186">
    <property type="entry name" value="GNAT"/>
    <property type="match status" value="1"/>
</dbReference>
<dbReference type="RefSeq" id="WP_207710140.1">
    <property type="nucleotide sequence ID" value="NZ_BLJE01000003.1"/>
</dbReference>
<dbReference type="CDD" id="cd04301">
    <property type="entry name" value="NAT_SF"/>
    <property type="match status" value="1"/>
</dbReference>